<dbReference type="InterPro" id="IPR001647">
    <property type="entry name" value="HTH_TetR"/>
</dbReference>
<dbReference type="GO" id="GO:0045892">
    <property type="term" value="P:negative regulation of DNA-templated transcription"/>
    <property type="evidence" value="ECO:0007669"/>
    <property type="project" value="InterPro"/>
</dbReference>
<dbReference type="AlphaFoldDB" id="A0A916X078"/>
<keyword evidence="3 5" id="KW-0238">DNA-binding</keyword>
<dbReference type="Pfam" id="PF00440">
    <property type="entry name" value="TetR_N"/>
    <property type="match status" value="1"/>
</dbReference>
<reference evidence="7" key="1">
    <citation type="journal article" date="2014" name="Int. J. Syst. Evol. Microbiol.">
        <title>Complete genome sequence of Corynebacterium casei LMG S-19264T (=DSM 44701T), isolated from a smear-ripened cheese.</title>
        <authorList>
            <consortium name="US DOE Joint Genome Institute (JGI-PGF)"/>
            <person name="Walter F."/>
            <person name="Albersmeier A."/>
            <person name="Kalinowski J."/>
            <person name="Ruckert C."/>
        </authorList>
    </citation>
    <scope>NUCLEOTIDE SEQUENCE</scope>
    <source>
        <strain evidence="7">CGMCC 1.15085</strain>
    </source>
</reference>
<gene>
    <name evidence="7" type="ORF">GCM10011492_42180</name>
</gene>
<dbReference type="Proteomes" id="UP000636793">
    <property type="component" value="Unassembled WGS sequence"/>
</dbReference>
<name>A0A916X078_9MICO</name>
<dbReference type="SUPFAM" id="SSF48498">
    <property type="entry name" value="Tetracyclin repressor-like, C-terminal domain"/>
    <property type="match status" value="1"/>
</dbReference>
<dbReference type="InterPro" id="IPR003012">
    <property type="entry name" value="Tet_transcr_reg_TetR"/>
</dbReference>
<dbReference type="EMBL" id="BMHI01000008">
    <property type="protein sequence ID" value="GGB46650.1"/>
    <property type="molecule type" value="Genomic_DNA"/>
</dbReference>
<feature type="domain" description="HTH tetR-type" evidence="6">
    <location>
        <begin position="10"/>
        <end position="70"/>
    </location>
</feature>
<dbReference type="Pfam" id="PF02909">
    <property type="entry name" value="TetR_C_1"/>
    <property type="match status" value="1"/>
</dbReference>
<evidence type="ECO:0000256" key="2">
    <source>
        <dbReference type="ARBA" id="ARBA00023015"/>
    </source>
</evidence>
<proteinExistence type="predicted"/>
<dbReference type="InterPro" id="IPR036271">
    <property type="entry name" value="Tet_transcr_reg_TetR-rel_C_sf"/>
</dbReference>
<keyword evidence="4" id="KW-0804">Transcription</keyword>
<dbReference type="GO" id="GO:0003700">
    <property type="term" value="F:DNA-binding transcription factor activity"/>
    <property type="evidence" value="ECO:0007669"/>
    <property type="project" value="TreeGrafter"/>
</dbReference>
<dbReference type="InterPro" id="IPR050109">
    <property type="entry name" value="HTH-type_TetR-like_transc_reg"/>
</dbReference>
<dbReference type="InterPro" id="IPR004111">
    <property type="entry name" value="Repressor_TetR_C"/>
</dbReference>
<evidence type="ECO:0000259" key="6">
    <source>
        <dbReference type="PROSITE" id="PS50977"/>
    </source>
</evidence>
<accession>A0A916X078</accession>
<evidence type="ECO:0000256" key="5">
    <source>
        <dbReference type="PROSITE-ProRule" id="PRU00335"/>
    </source>
</evidence>
<dbReference type="Gene3D" id="1.10.357.10">
    <property type="entry name" value="Tetracycline Repressor, domain 2"/>
    <property type="match status" value="1"/>
</dbReference>
<dbReference type="PANTHER" id="PTHR30055:SF234">
    <property type="entry name" value="HTH-TYPE TRANSCRIPTIONAL REGULATOR BETI"/>
    <property type="match status" value="1"/>
</dbReference>
<evidence type="ECO:0000256" key="1">
    <source>
        <dbReference type="ARBA" id="ARBA00022491"/>
    </source>
</evidence>
<dbReference type="PROSITE" id="PS50977">
    <property type="entry name" value="HTH_TETR_2"/>
    <property type="match status" value="1"/>
</dbReference>
<dbReference type="SUPFAM" id="SSF46689">
    <property type="entry name" value="Homeodomain-like"/>
    <property type="match status" value="1"/>
</dbReference>
<dbReference type="PANTHER" id="PTHR30055">
    <property type="entry name" value="HTH-TYPE TRANSCRIPTIONAL REGULATOR RUTR"/>
    <property type="match status" value="1"/>
</dbReference>
<dbReference type="GO" id="GO:0046677">
    <property type="term" value="P:response to antibiotic"/>
    <property type="evidence" value="ECO:0007669"/>
    <property type="project" value="InterPro"/>
</dbReference>
<dbReference type="GO" id="GO:0000976">
    <property type="term" value="F:transcription cis-regulatory region binding"/>
    <property type="evidence" value="ECO:0007669"/>
    <property type="project" value="TreeGrafter"/>
</dbReference>
<keyword evidence="2" id="KW-0805">Transcription regulation</keyword>
<dbReference type="RefSeq" id="WP_188839055.1">
    <property type="nucleotide sequence ID" value="NZ_BMHI01000008.1"/>
</dbReference>
<evidence type="ECO:0000313" key="7">
    <source>
        <dbReference type="EMBL" id="GGB46650.1"/>
    </source>
</evidence>
<dbReference type="InterPro" id="IPR009057">
    <property type="entry name" value="Homeodomain-like_sf"/>
</dbReference>
<feature type="DNA-binding region" description="H-T-H motif" evidence="5">
    <location>
        <begin position="33"/>
        <end position="52"/>
    </location>
</feature>
<organism evidence="7 8">
    <name type="scientific">Flexivirga endophytica</name>
    <dbReference type="NCBI Taxonomy" id="1849103"/>
    <lineage>
        <taxon>Bacteria</taxon>
        <taxon>Bacillati</taxon>
        <taxon>Actinomycetota</taxon>
        <taxon>Actinomycetes</taxon>
        <taxon>Micrococcales</taxon>
        <taxon>Dermacoccaceae</taxon>
        <taxon>Flexivirga</taxon>
    </lineage>
</organism>
<comment type="caution">
    <text evidence="7">The sequence shown here is derived from an EMBL/GenBank/DDBJ whole genome shotgun (WGS) entry which is preliminary data.</text>
</comment>
<evidence type="ECO:0000256" key="3">
    <source>
        <dbReference type="ARBA" id="ARBA00023125"/>
    </source>
</evidence>
<keyword evidence="1" id="KW-0678">Repressor</keyword>
<dbReference type="PRINTS" id="PR00400">
    <property type="entry name" value="TETREPRESSOR"/>
</dbReference>
<dbReference type="PRINTS" id="PR00455">
    <property type="entry name" value="HTHTETR"/>
</dbReference>
<reference evidence="7" key="2">
    <citation type="submission" date="2020-09" db="EMBL/GenBank/DDBJ databases">
        <authorList>
            <person name="Sun Q."/>
            <person name="Zhou Y."/>
        </authorList>
    </citation>
    <scope>NUCLEOTIDE SEQUENCE</scope>
    <source>
        <strain evidence="7">CGMCC 1.15085</strain>
    </source>
</reference>
<protein>
    <submittedName>
        <fullName evidence="7">Transcriptional regulator</fullName>
    </submittedName>
</protein>
<sequence length="219" mass="23885">MKTDRPGRRALTPASILTAGISVADAEGLPALSMRRLARELGVTPMALYWHFADRDALLDAMAEQITSDARFSDDPDDAWDSRYRAVLSTLVDLLRAHSWMGRLLIERLVPLPHYLSALEMLLDSSRSAGIAVQDSVLLAQQAVQDLVTLVEYEPVVPADPAKPAAELTALHAALNDLAEKDFPRVREAATALTMPLDVDRYYRLGIDTIIAGLRAAAG</sequence>
<keyword evidence="8" id="KW-1185">Reference proteome</keyword>
<evidence type="ECO:0000313" key="8">
    <source>
        <dbReference type="Proteomes" id="UP000636793"/>
    </source>
</evidence>
<evidence type="ECO:0000256" key="4">
    <source>
        <dbReference type="ARBA" id="ARBA00023163"/>
    </source>
</evidence>